<evidence type="ECO:0000313" key="10">
    <source>
        <dbReference type="Proteomes" id="UP000504604"/>
    </source>
</evidence>
<dbReference type="Pfam" id="PF23559">
    <property type="entry name" value="WHD_DRP"/>
    <property type="match status" value="1"/>
</dbReference>
<reference evidence="11" key="1">
    <citation type="submission" date="2025-08" db="UniProtKB">
        <authorList>
            <consortium name="RefSeq"/>
        </authorList>
    </citation>
    <scope>IDENTIFICATION</scope>
</reference>
<dbReference type="InterPro" id="IPR032675">
    <property type="entry name" value="LRR_dom_sf"/>
</dbReference>
<dbReference type="GO" id="GO:0051607">
    <property type="term" value="P:defense response to virus"/>
    <property type="evidence" value="ECO:0007669"/>
    <property type="project" value="UniProtKB-ARBA"/>
</dbReference>
<dbReference type="Pfam" id="PF18052">
    <property type="entry name" value="Rx_N"/>
    <property type="match status" value="2"/>
</dbReference>
<dbReference type="InterPro" id="IPR038005">
    <property type="entry name" value="RX-like_CC"/>
</dbReference>
<dbReference type="InterPro" id="IPR002182">
    <property type="entry name" value="NB-ARC"/>
</dbReference>
<dbReference type="GO" id="GO:0005524">
    <property type="term" value="F:ATP binding"/>
    <property type="evidence" value="ECO:0007669"/>
    <property type="project" value="UniProtKB-KW"/>
</dbReference>
<dbReference type="InterPro" id="IPR027417">
    <property type="entry name" value="P-loop_NTPase"/>
</dbReference>
<dbReference type="CDD" id="cd14798">
    <property type="entry name" value="RX-CC_like"/>
    <property type="match status" value="2"/>
</dbReference>
<evidence type="ECO:0000313" key="11">
    <source>
        <dbReference type="RefSeq" id="XP_011091448.2"/>
    </source>
</evidence>
<dbReference type="Gene3D" id="3.80.10.10">
    <property type="entry name" value="Ribonuclease Inhibitor"/>
    <property type="match status" value="1"/>
</dbReference>
<keyword evidence="2" id="KW-0433">Leucine-rich repeat</keyword>
<evidence type="ECO:0000256" key="6">
    <source>
        <dbReference type="ARBA" id="ARBA00022840"/>
    </source>
</evidence>
<dbReference type="InterPro" id="IPR058922">
    <property type="entry name" value="WHD_DRP"/>
</dbReference>
<keyword evidence="3" id="KW-0677">Repeat</keyword>
<dbReference type="PANTHER" id="PTHR23155">
    <property type="entry name" value="DISEASE RESISTANCE PROTEIN RP"/>
    <property type="match status" value="1"/>
</dbReference>
<dbReference type="SMR" id="A0A6I9U409"/>
<dbReference type="PANTHER" id="PTHR23155:SF1185">
    <property type="entry name" value="DISEASE RESISTANCE RPP8-LIKE PROTEIN 3-RELATED"/>
    <property type="match status" value="1"/>
</dbReference>
<dbReference type="InterPro" id="IPR036388">
    <property type="entry name" value="WH-like_DNA-bd_sf"/>
</dbReference>
<feature type="domain" description="Disease resistance protein winged helix" evidence="9">
    <location>
        <begin position="693"/>
        <end position="768"/>
    </location>
</feature>
<dbReference type="SUPFAM" id="SSF52047">
    <property type="entry name" value="RNI-like"/>
    <property type="match status" value="1"/>
</dbReference>
<dbReference type="OrthoDB" id="3027644at2759"/>
<dbReference type="Pfam" id="PF00931">
    <property type="entry name" value="NB-ARC"/>
    <property type="match status" value="1"/>
</dbReference>
<evidence type="ECO:0000256" key="2">
    <source>
        <dbReference type="ARBA" id="ARBA00022614"/>
    </source>
</evidence>
<dbReference type="InterPro" id="IPR044974">
    <property type="entry name" value="Disease_R_plants"/>
</dbReference>
<dbReference type="SUPFAM" id="SSF52540">
    <property type="entry name" value="P-loop containing nucleoside triphosphate hydrolases"/>
    <property type="match status" value="1"/>
</dbReference>
<evidence type="ECO:0000256" key="5">
    <source>
        <dbReference type="ARBA" id="ARBA00022821"/>
    </source>
</evidence>
<dbReference type="GO" id="GO:0098542">
    <property type="term" value="P:defense response to other organism"/>
    <property type="evidence" value="ECO:0007669"/>
    <property type="project" value="TreeGrafter"/>
</dbReference>
<dbReference type="Gene3D" id="3.40.50.300">
    <property type="entry name" value="P-loop containing nucleotide triphosphate hydrolases"/>
    <property type="match status" value="1"/>
</dbReference>
<proteinExistence type="inferred from homology"/>
<gene>
    <name evidence="11" type="primary">LOC105171889</name>
</gene>
<dbReference type="Proteomes" id="UP000504604">
    <property type="component" value="Linkage group LG10"/>
</dbReference>
<organism evidence="10 11">
    <name type="scientific">Sesamum indicum</name>
    <name type="common">Oriental sesame</name>
    <name type="synonym">Sesamum orientale</name>
    <dbReference type="NCBI Taxonomy" id="4182"/>
    <lineage>
        <taxon>Eukaryota</taxon>
        <taxon>Viridiplantae</taxon>
        <taxon>Streptophyta</taxon>
        <taxon>Embryophyta</taxon>
        <taxon>Tracheophyta</taxon>
        <taxon>Spermatophyta</taxon>
        <taxon>Magnoliopsida</taxon>
        <taxon>eudicotyledons</taxon>
        <taxon>Gunneridae</taxon>
        <taxon>Pentapetalae</taxon>
        <taxon>asterids</taxon>
        <taxon>lamiids</taxon>
        <taxon>Lamiales</taxon>
        <taxon>Pedaliaceae</taxon>
        <taxon>Sesamum</taxon>
    </lineage>
</organism>
<dbReference type="InterPro" id="IPR042197">
    <property type="entry name" value="Apaf_helical"/>
</dbReference>
<comment type="similarity">
    <text evidence="1">Belongs to the disease resistance NB-LRR family.</text>
</comment>
<dbReference type="GeneID" id="105171889"/>
<dbReference type="InParanoid" id="A0A6I9U409"/>
<dbReference type="Gene3D" id="1.10.8.430">
    <property type="entry name" value="Helical domain of apoptotic protease-activating factors"/>
    <property type="match status" value="1"/>
</dbReference>
<name>A0A6I9U409_SESIN</name>
<dbReference type="PRINTS" id="PR00364">
    <property type="entry name" value="DISEASERSIST"/>
</dbReference>
<feature type="domain" description="NB-ARC" evidence="7">
    <location>
        <begin position="437"/>
        <end position="601"/>
    </location>
</feature>
<dbReference type="KEGG" id="sind:105171889"/>
<keyword evidence="4" id="KW-0547">Nucleotide-binding</keyword>
<evidence type="ECO:0000259" key="7">
    <source>
        <dbReference type="Pfam" id="PF00931"/>
    </source>
</evidence>
<dbReference type="InterPro" id="IPR041118">
    <property type="entry name" value="Rx_N"/>
</dbReference>
<evidence type="ECO:0000256" key="1">
    <source>
        <dbReference type="ARBA" id="ARBA00008894"/>
    </source>
</evidence>
<dbReference type="GO" id="GO:0043531">
    <property type="term" value="F:ADP binding"/>
    <property type="evidence" value="ECO:0007669"/>
    <property type="project" value="InterPro"/>
</dbReference>
<dbReference type="FunFam" id="1.10.10.10:FF:000322">
    <property type="entry name" value="Probable disease resistance protein At1g63360"/>
    <property type="match status" value="1"/>
</dbReference>
<feature type="domain" description="Disease resistance N-terminal" evidence="8">
    <location>
        <begin position="275"/>
        <end position="360"/>
    </location>
</feature>
<dbReference type="Gene3D" id="1.20.5.4130">
    <property type="match status" value="2"/>
</dbReference>
<dbReference type="AlphaFoldDB" id="A0A6I9U409"/>
<evidence type="ECO:0000259" key="9">
    <source>
        <dbReference type="Pfam" id="PF23559"/>
    </source>
</evidence>
<dbReference type="FunFam" id="3.40.50.300:FF:001091">
    <property type="entry name" value="Probable disease resistance protein At1g61300"/>
    <property type="match status" value="1"/>
</dbReference>
<feature type="domain" description="Disease resistance N-terminal" evidence="8">
    <location>
        <begin position="10"/>
        <end position="61"/>
    </location>
</feature>
<evidence type="ECO:0000259" key="8">
    <source>
        <dbReference type="Pfam" id="PF18052"/>
    </source>
</evidence>
<accession>A0A6I9U409</accession>
<evidence type="ECO:0000256" key="4">
    <source>
        <dbReference type="ARBA" id="ARBA00022741"/>
    </source>
</evidence>
<keyword evidence="10" id="KW-1185">Reference proteome</keyword>
<evidence type="ECO:0000256" key="3">
    <source>
        <dbReference type="ARBA" id="ARBA00022737"/>
    </source>
</evidence>
<keyword evidence="6" id="KW-0067">ATP-binding</keyword>
<dbReference type="Gene3D" id="1.10.10.10">
    <property type="entry name" value="Winged helix-like DNA-binding domain superfamily/Winged helix DNA-binding domain"/>
    <property type="match status" value="1"/>
</dbReference>
<protein>
    <submittedName>
        <fullName evidence="11">Disease resistance protein At1g50180</fullName>
    </submittedName>
</protein>
<keyword evidence="5" id="KW-0611">Plant defense</keyword>
<dbReference type="RefSeq" id="XP_011091448.2">
    <property type="nucleotide sequence ID" value="XM_011093146.2"/>
</dbReference>
<sequence>MVDSVATIDLETLGDLLIEEAKFLSSVGGEVEEVRRQLNIMHCFLKDADRRQDRYNSQTVQNYSKILLTPRNQNIASTEYIFKPECLNEDEGWELLHRIALPTNCFQELKLRESWIEEDPMVTLGKLPMLRSLDLDFDAYVGREMVCEATGFPQLRALSLYGLWNLVEWRAEKGAMLTLSNLLIKECSKLKMISDELEFINTLKQLRIVFMPQEFVKRKKMHYGNQNQISITHSQPYSSSSKPTSYLELPFAVLHRQLDPAISSGKIVRMVEAFASVALETLRDLLIEEAKVLTGVGDQVDDVRRQLNTVHCFLKDASKRQDTDNSETIRNWVSELRDLATEAEIILERYAVEVMSRRRAKDLKGILKRFTCILSECLSMSQIGKETEIIRSRMTDLTKQLESISRSSNRVDDTDWSRKTFGHGIEQYFVGMKEETQLLESLLTNDDHSSNQVISICGMGGLGKTSLARKVYQGEAVQTWFEARAWICISQQFQPRTVLQGLLKQLLPRENMEQCDDDELVLKLYDAQKEKKCLVVLDDIWKVEDWNSLSHAFPIGESSSRILLTTRNQNTASTGYVHMLKCLSEDEGWELLQKIALPNSQELPITEIKLLEEFGRKIVKKCGCLPLPISVIGGILRQENKPIEWEKVCRNIDLYLQHGKGLEKDKRVEQILDLSYNLLPYNLKSCFLYLGCFREDEDIETEDLYLLWMAEGMISLEDRGRGESLRDVAEHYLFELANKCMIQVEMHERSIYSRYKSCRLHDLMRDLCLLKGKEEGFIEVVDRQTRRADESSICKTTRLAIHLDELGDSHIQNIGKSKNLRSLLFLRKQWQYIDWNHSEGLNFGIFKFMKILVVEGYQFKNGQLPKGVEKLILLKL</sequence>